<sequence length="177" mass="20177">MTDLVTFCRHHQFRPALCLFVHLLGQVNYHPPSSSEYQSFLAALDNDQRKATLVQKSVSTMVRYAPNARTSFAFALFALKDLGCVRDENLDNTLLINLIYVCKLEHTPLAMDQALKLVKDGVKRGLTKPRVVDAKDKLNEKYREPHTAFISVSRSVASYFHMEIDCQNHALVSQRPR</sequence>
<protein>
    <submittedName>
        <fullName evidence="1">Uncharacterized protein</fullName>
    </submittedName>
</protein>
<gene>
    <name evidence="1" type="ORF">DM01DRAFT_1332160</name>
</gene>
<proteinExistence type="predicted"/>
<keyword evidence="2" id="KW-1185">Reference proteome</keyword>
<evidence type="ECO:0000313" key="2">
    <source>
        <dbReference type="Proteomes" id="UP000242146"/>
    </source>
</evidence>
<dbReference type="AlphaFoldDB" id="A0A1X2GVG8"/>
<name>A0A1X2GVG8_9FUNG</name>
<dbReference type="EMBL" id="MCGT01000003">
    <property type="protein sequence ID" value="ORX61558.1"/>
    <property type="molecule type" value="Genomic_DNA"/>
</dbReference>
<dbReference type="OrthoDB" id="2265579at2759"/>
<comment type="caution">
    <text evidence="1">The sequence shown here is derived from an EMBL/GenBank/DDBJ whole genome shotgun (WGS) entry which is preliminary data.</text>
</comment>
<reference evidence="1 2" key="1">
    <citation type="submission" date="2016-07" db="EMBL/GenBank/DDBJ databases">
        <title>Pervasive Adenine N6-methylation of Active Genes in Fungi.</title>
        <authorList>
            <consortium name="DOE Joint Genome Institute"/>
            <person name="Mondo S.J."/>
            <person name="Dannebaum R.O."/>
            <person name="Kuo R.C."/>
            <person name="Labutti K."/>
            <person name="Haridas S."/>
            <person name="Kuo A."/>
            <person name="Salamov A."/>
            <person name="Ahrendt S.R."/>
            <person name="Lipzen A."/>
            <person name="Sullivan W."/>
            <person name="Andreopoulos W.B."/>
            <person name="Clum A."/>
            <person name="Lindquist E."/>
            <person name="Daum C."/>
            <person name="Ramamoorthy G.K."/>
            <person name="Gryganskyi A."/>
            <person name="Culley D."/>
            <person name="Magnuson J.K."/>
            <person name="James T.Y."/>
            <person name="O'Malley M.A."/>
            <person name="Stajich J.E."/>
            <person name="Spatafora J.W."/>
            <person name="Visel A."/>
            <person name="Grigoriev I.V."/>
        </authorList>
    </citation>
    <scope>NUCLEOTIDE SEQUENCE [LARGE SCALE GENOMIC DNA]</scope>
    <source>
        <strain evidence="1 2">NRRL 3301</strain>
    </source>
</reference>
<dbReference type="Proteomes" id="UP000242146">
    <property type="component" value="Unassembled WGS sequence"/>
</dbReference>
<accession>A0A1X2GVG8</accession>
<evidence type="ECO:0000313" key="1">
    <source>
        <dbReference type="EMBL" id="ORX61558.1"/>
    </source>
</evidence>
<organism evidence="1 2">
    <name type="scientific">Hesseltinella vesiculosa</name>
    <dbReference type="NCBI Taxonomy" id="101127"/>
    <lineage>
        <taxon>Eukaryota</taxon>
        <taxon>Fungi</taxon>
        <taxon>Fungi incertae sedis</taxon>
        <taxon>Mucoromycota</taxon>
        <taxon>Mucoromycotina</taxon>
        <taxon>Mucoromycetes</taxon>
        <taxon>Mucorales</taxon>
        <taxon>Cunninghamellaceae</taxon>
        <taxon>Hesseltinella</taxon>
    </lineage>
</organism>